<dbReference type="AlphaFoldDB" id="A0A3B0UBC3"/>
<evidence type="ECO:0000313" key="1">
    <source>
        <dbReference type="EMBL" id="VAW23802.1"/>
    </source>
</evidence>
<gene>
    <name evidence="1" type="ORF">MNBD_BACTEROID04-1446</name>
</gene>
<reference evidence="1" key="1">
    <citation type="submission" date="2018-06" db="EMBL/GenBank/DDBJ databases">
        <authorList>
            <person name="Zhirakovskaya E."/>
        </authorList>
    </citation>
    <scope>NUCLEOTIDE SEQUENCE</scope>
</reference>
<organism evidence="1">
    <name type="scientific">hydrothermal vent metagenome</name>
    <dbReference type="NCBI Taxonomy" id="652676"/>
    <lineage>
        <taxon>unclassified sequences</taxon>
        <taxon>metagenomes</taxon>
        <taxon>ecological metagenomes</taxon>
    </lineage>
</organism>
<accession>A0A3B0UBC3</accession>
<feature type="non-terminal residue" evidence="1">
    <location>
        <position position="34"/>
    </location>
</feature>
<protein>
    <submittedName>
        <fullName evidence="1">Uncharacterized protein</fullName>
    </submittedName>
</protein>
<proteinExistence type="predicted"/>
<name>A0A3B0UBC3_9ZZZZ</name>
<dbReference type="EMBL" id="UOER01000217">
    <property type="protein sequence ID" value="VAW23802.1"/>
    <property type="molecule type" value="Genomic_DNA"/>
</dbReference>
<sequence>MDNFRIETAQNVTIQQNVASLYNRIGAFLLDIFI</sequence>